<dbReference type="InterPro" id="IPR036286">
    <property type="entry name" value="LexA/Signal_pep-like_sf"/>
</dbReference>
<dbReference type="InterPro" id="IPR015927">
    <property type="entry name" value="Peptidase_S24_S26A/B/C"/>
</dbReference>
<feature type="domain" description="Peptidase S24/S26A/S26B/S26C" evidence="1">
    <location>
        <begin position="2"/>
        <end position="59"/>
    </location>
</feature>
<dbReference type="Proteomes" id="UP000617734">
    <property type="component" value="Unassembled WGS sequence"/>
</dbReference>
<reference evidence="2" key="1">
    <citation type="journal article" date="2014" name="Int. J. Syst. Evol. Microbiol.">
        <title>Complete genome sequence of Corynebacterium casei LMG S-19264T (=DSM 44701T), isolated from a smear-ripened cheese.</title>
        <authorList>
            <consortium name="US DOE Joint Genome Institute (JGI-PGF)"/>
            <person name="Walter F."/>
            <person name="Albersmeier A."/>
            <person name="Kalinowski J."/>
            <person name="Ruckert C."/>
        </authorList>
    </citation>
    <scope>NUCLEOTIDE SEQUENCE</scope>
    <source>
        <strain evidence="2">JCM 4646</strain>
    </source>
</reference>
<dbReference type="RefSeq" id="WP_190215174.1">
    <property type="nucleotide sequence ID" value="NZ_BNBO01000070.1"/>
</dbReference>
<protein>
    <recommendedName>
        <fullName evidence="1">Peptidase S24/S26A/S26B/S26C domain-containing protein</fullName>
    </recommendedName>
</protein>
<organism evidence="2 3">
    <name type="scientific">Kitasatospora indigofera</name>
    <dbReference type="NCBI Taxonomy" id="67307"/>
    <lineage>
        <taxon>Bacteria</taxon>
        <taxon>Bacillati</taxon>
        <taxon>Actinomycetota</taxon>
        <taxon>Actinomycetes</taxon>
        <taxon>Kitasatosporales</taxon>
        <taxon>Streptomycetaceae</taxon>
        <taxon>Kitasatospora</taxon>
    </lineage>
</organism>
<evidence type="ECO:0000313" key="2">
    <source>
        <dbReference type="EMBL" id="GHH84037.1"/>
    </source>
</evidence>
<proteinExistence type="predicted"/>
<name>A0A919GFJ4_9ACTN</name>
<dbReference type="EMBL" id="BNBO01000070">
    <property type="protein sequence ID" value="GHH84037.1"/>
    <property type="molecule type" value="Genomic_DNA"/>
</dbReference>
<reference evidence="2" key="2">
    <citation type="submission" date="2020-09" db="EMBL/GenBank/DDBJ databases">
        <authorList>
            <person name="Sun Q."/>
            <person name="Ohkuma M."/>
        </authorList>
    </citation>
    <scope>NUCLEOTIDE SEQUENCE</scope>
    <source>
        <strain evidence="2">JCM 4646</strain>
    </source>
</reference>
<dbReference type="Gene3D" id="2.10.109.10">
    <property type="entry name" value="Umud Fragment, subunit A"/>
    <property type="match status" value="1"/>
</dbReference>
<gene>
    <name evidence="2" type="ORF">GCM10018781_72560</name>
</gene>
<dbReference type="InterPro" id="IPR039418">
    <property type="entry name" value="LexA-like"/>
</dbReference>
<dbReference type="GeneID" id="95357504"/>
<keyword evidence="3" id="KW-1185">Reference proteome</keyword>
<dbReference type="AlphaFoldDB" id="A0A919GFJ4"/>
<dbReference type="CDD" id="cd06529">
    <property type="entry name" value="S24_LexA-like"/>
    <property type="match status" value="1"/>
</dbReference>
<evidence type="ECO:0000259" key="1">
    <source>
        <dbReference type="Pfam" id="PF00717"/>
    </source>
</evidence>
<dbReference type="SUPFAM" id="SSF51306">
    <property type="entry name" value="LexA/Signal peptidase"/>
    <property type="match status" value="1"/>
</dbReference>
<evidence type="ECO:0000313" key="3">
    <source>
        <dbReference type="Proteomes" id="UP000617734"/>
    </source>
</evidence>
<comment type="caution">
    <text evidence="2">The sequence shown here is derived from an EMBL/GenBank/DDBJ whole genome shotgun (WGS) entry which is preliminary data.</text>
</comment>
<sequence>MTIRRQDTARCGDVVAAPRDGGATVKHLRIVGGRTWLIPRHPAYDPVPAGQATIPGTVVSLLRRPWSGPGRAGSPDEGGRVRGSTALQRCAWRW</sequence>
<accession>A0A919GFJ4</accession>
<dbReference type="Pfam" id="PF00717">
    <property type="entry name" value="Peptidase_S24"/>
    <property type="match status" value="1"/>
</dbReference>